<evidence type="ECO:0000256" key="5">
    <source>
        <dbReference type="SAM" id="Phobius"/>
    </source>
</evidence>
<reference evidence="6 7" key="1">
    <citation type="journal article" date="2016" name="Nat. Commun.">
        <title>Thousands of microbial genomes shed light on interconnected biogeochemical processes in an aquifer system.</title>
        <authorList>
            <person name="Anantharaman K."/>
            <person name="Brown C.T."/>
            <person name="Hug L.A."/>
            <person name="Sharon I."/>
            <person name="Castelle C.J."/>
            <person name="Probst A.J."/>
            <person name="Thomas B.C."/>
            <person name="Singh A."/>
            <person name="Wilkins M.J."/>
            <person name="Karaoz U."/>
            <person name="Brodie E.L."/>
            <person name="Williams K.H."/>
            <person name="Hubbard S.S."/>
            <person name="Banfield J.F."/>
        </authorList>
    </citation>
    <scope>NUCLEOTIDE SEQUENCE [LARGE SCALE GENOMIC DNA]</scope>
</reference>
<evidence type="ECO:0008006" key="8">
    <source>
        <dbReference type="Google" id="ProtNLM"/>
    </source>
</evidence>
<protein>
    <recommendedName>
        <fullName evidence="8">DUF4870 domain-containing protein</fullName>
    </recommendedName>
</protein>
<feature type="transmembrane region" description="Helical" evidence="5">
    <location>
        <begin position="21"/>
        <end position="40"/>
    </location>
</feature>
<dbReference type="Pfam" id="PF09685">
    <property type="entry name" value="MamF_MmsF"/>
    <property type="match status" value="1"/>
</dbReference>
<comment type="subcellular location">
    <subcellularLocation>
        <location evidence="1">Membrane</location>
        <topology evidence="1">Multi-pass membrane protein</topology>
    </subcellularLocation>
</comment>
<feature type="transmembrane region" description="Helical" evidence="5">
    <location>
        <begin position="60"/>
        <end position="88"/>
    </location>
</feature>
<organism evidence="6 7">
    <name type="scientific">Candidatus Uhrbacteria bacterium RIFCSPLOWO2_01_FULL_47_25</name>
    <dbReference type="NCBI Taxonomy" id="1802402"/>
    <lineage>
        <taxon>Bacteria</taxon>
        <taxon>Candidatus Uhriibacteriota</taxon>
    </lineage>
</organism>
<sequence length="116" mass="13375">MPARKNKSNESRVASEGTKKNRPLAVVCYFWIFAFVPFILGKKDPFILFHAKQGVVLALAWFLVWVIGIIPILGWFVFFFGGIILLVVNLMAIIKAWHGEEWKIPYLHDYVKVLNL</sequence>
<name>A0A1F7UY08_9BACT</name>
<keyword evidence="3 5" id="KW-1133">Transmembrane helix</keyword>
<evidence type="ECO:0000256" key="3">
    <source>
        <dbReference type="ARBA" id="ARBA00022989"/>
    </source>
</evidence>
<proteinExistence type="predicted"/>
<gene>
    <name evidence="6" type="ORF">A2936_04820</name>
</gene>
<dbReference type="AlphaFoldDB" id="A0A1F7UY08"/>
<evidence type="ECO:0000256" key="1">
    <source>
        <dbReference type="ARBA" id="ARBA00004141"/>
    </source>
</evidence>
<evidence type="ECO:0000313" key="6">
    <source>
        <dbReference type="EMBL" id="OGL82628.1"/>
    </source>
</evidence>
<accession>A0A1F7UY08</accession>
<dbReference type="PANTHER" id="PTHR36460">
    <property type="entry name" value="UPF0132 DOMAIN PROTEIN (AFU_ORTHOLOGUE AFUA_3G10255)"/>
    <property type="match status" value="1"/>
</dbReference>
<dbReference type="EMBL" id="MGEK01000015">
    <property type="protein sequence ID" value="OGL82628.1"/>
    <property type="molecule type" value="Genomic_DNA"/>
</dbReference>
<dbReference type="GO" id="GO:0016020">
    <property type="term" value="C:membrane"/>
    <property type="evidence" value="ECO:0007669"/>
    <property type="project" value="UniProtKB-SubCell"/>
</dbReference>
<dbReference type="InterPro" id="IPR019109">
    <property type="entry name" value="MamF_MmsF"/>
</dbReference>
<dbReference type="PANTHER" id="PTHR36460:SF1">
    <property type="entry name" value="UPF0132 DOMAIN PROTEIN (AFU_ORTHOLOGUE AFUA_3G10255)"/>
    <property type="match status" value="1"/>
</dbReference>
<keyword evidence="4 5" id="KW-0472">Membrane</keyword>
<evidence type="ECO:0000313" key="7">
    <source>
        <dbReference type="Proteomes" id="UP000176846"/>
    </source>
</evidence>
<dbReference type="Proteomes" id="UP000176846">
    <property type="component" value="Unassembled WGS sequence"/>
</dbReference>
<keyword evidence="2 5" id="KW-0812">Transmembrane</keyword>
<evidence type="ECO:0000256" key="4">
    <source>
        <dbReference type="ARBA" id="ARBA00023136"/>
    </source>
</evidence>
<evidence type="ECO:0000256" key="2">
    <source>
        <dbReference type="ARBA" id="ARBA00022692"/>
    </source>
</evidence>
<comment type="caution">
    <text evidence="6">The sequence shown here is derived from an EMBL/GenBank/DDBJ whole genome shotgun (WGS) entry which is preliminary data.</text>
</comment>